<proteinExistence type="predicted"/>
<accession>A0AAV0EL69</accession>
<organism evidence="2 3">
    <name type="scientific">Cuscuta epithymum</name>
    <dbReference type="NCBI Taxonomy" id="186058"/>
    <lineage>
        <taxon>Eukaryota</taxon>
        <taxon>Viridiplantae</taxon>
        <taxon>Streptophyta</taxon>
        <taxon>Embryophyta</taxon>
        <taxon>Tracheophyta</taxon>
        <taxon>Spermatophyta</taxon>
        <taxon>Magnoliopsida</taxon>
        <taxon>eudicotyledons</taxon>
        <taxon>Gunneridae</taxon>
        <taxon>Pentapetalae</taxon>
        <taxon>asterids</taxon>
        <taxon>lamiids</taxon>
        <taxon>Solanales</taxon>
        <taxon>Convolvulaceae</taxon>
        <taxon>Cuscuteae</taxon>
        <taxon>Cuscuta</taxon>
        <taxon>Cuscuta subgen. Cuscuta</taxon>
    </lineage>
</organism>
<comment type="caution">
    <text evidence="2">The sequence shown here is derived from an EMBL/GenBank/DDBJ whole genome shotgun (WGS) entry which is preliminary data.</text>
</comment>
<evidence type="ECO:0000313" key="3">
    <source>
        <dbReference type="Proteomes" id="UP001152523"/>
    </source>
</evidence>
<evidence type="ECO:0000313" key="2">
    <source>
        <dbReference type="EMBL" id="CAH9122740.1"/>
    </source>
</evidence>
<dbReference type="AlphaFoldDB" id="A0AAV0EL69"/>
<dbReference type="Proteomes" id="UP001152523">
    <property type="component" value="Unassembled WGS sequence"/>
</dbReference>
<feature type="region of interest" description="Disordered" evidence="1">
    <location>
        <begin position="1"/>
        <end position="26"/>
    </location>
</feature>
<protein>
    <submittedName>
        <fullName evidence="2">Uncharacterized protein</fullName>
    </submittedName>
</protein>
<feature type="region of interest" description="Disordered" evidence="1">
    <location>
        <begin position="46"/>
        <end position="83"/>
    </location>
</feature>
<reference evidence="2" key="1">
    <citation type="submission" date="2022-07" db="EMBL/GenBank/DDBJ databases">
        <authorList>
            <person name="Macas J."/>
            <person name="Novak P."/>
            <person name="Neumann P."/>
        </authorList>
    </citation>
    <scope>NUCLEOTIDE SEQUENCE</scope>
</reference>
<name>A0AAV0EL69_9ASTE</name>
<sequence>MTKAEGAWQATDQFQHPAAPIGSNSQTLQPNQELWVTSAKQDLRPNLQNQSPSAIGIASARTHRPLASPRSKPGGRRHIASPSLPDELMRRLRQSLRKSRSVWRRSLPLSSAIAAGGNPHGIWRISRFVFFSAFLTNKGRTVSFSVFLASELRWAKNSKSNQQRASYLISKAGLLKEQAQYYISLLEF</sequence>
<keyword evidence="3" id="KW-1185">Reference proteome</keyword>
<dbReference type="EMBL" id="CAMAPF010000927">
    <property type="protein sequence ID" value="CAH9122740.1"/>
    <property type="molecule type" value="Genomic_DNA"/>
</dbReference>
<gene>
    <name evidence="2" type="ORF">CEPIT_LOCUS24692</name>
</gene>
<evidence type="ECO:0000256" key="1">
    <source>
        <dbReference type="SAM" id="MobiDB-lite"/>
    </source>
</evidence>